<evidence type="ECO:0000256" key="1">
    <source>
        <dbReference type="PROSITE-ProRule" id="PRU00042"/>
    </source>
</evidence>
<dbReference type="RefSeq" id="XP_033520957.1">
    <property type="nucleotide sequence ID" value="XM_033664180.1"/>
</dbReference>
<dbReference type="SMART" id="SM00355">
    <property type="entry name" value="ZnF_C2H2"/>
    <property type="match status" value="3"/>
</dbReference>
<keyword evidence="1" id="KW-0863">Zinc-finger</keyword>
<accession>A0A6A6A5W4</accession>
<dbReference type="PROSITE" id="PS50157">
    <property type="entry name" value="ZINC_FINGER_C2H2_2"/>
    <property type="match status" value="1"/>
</dbReference>
<sequence>RHHECPACDFDGESWEDLLQHCRQTSCREVCQGCDDGSGSLWGSNSDGYWEHVDDHNVCTQCERHFGTPDNLFQHELTHRAANYECFYCPQMFKTYGGMAGFPGTSIIHAERGVCSNSDRIDLYMLAAECHRWRAFIDQDYHSEMLGGWDLEYRYGKVDPFHCPECGIRLPQLSSLFQHIESNSCDQTLNDGAIGQLRNFLWNRLTQ</sequence>
<keyword evidence="1" id="KW-0862">Zinc</keyword>
<name>A0A6A6A5W4_9PLEO</name>
<dbReference type="PROSITE" id="PS00028">
    <property type="entry name" value="ZINC_FINGER_C2H2_1"/>
    <property type="match status" value="1"/>
</dbReference>
<dbReference type="Pfam" id="PF00096">
    <property type="entry name" value="zf-C2H2"/>
    <property type="match status" value="1"/>
</dbReference>
<dbReference type="Gene3D" id="3.30.160.60">
    <property type="entry name" value="Classic Zinc Finger"/>
    <property type="match status" value="1"/>
</dbReference>
<dbReference type="OrthoDB" id="6105938at2759"/>
<evidence type="ECO:0000313" key="4">
    <source>
        <dbReference type="Proteomes" id="UP000799771"/>
    </source>
</evidence>
<dbReference type="AlphaFoldDB" id="A0A6A6A5W4"/>
<dbReference type="InterPro" id="IPR013087">
    <property type="entry name" value="Znf_C2H2_type"/>
</dbReference>
<protein>
    <recommendedName>
        <fullName evidence="2">C2H2-type domain-containing protein</fullName>
    </recommendedName>
</protein>
<dbReference type="InterPro" id="IPR036236">
    <property type="entry name" value="Znf_C2H2_sf"/>
</dbReference>
<dbReference type="Proteomes" id="UP000799771">
    <property type="component" value="Unassembled WGS sequence"/>
</dbReference>
<evidence type="ECO:0000259" key="2">
    <source>
        <dbReference type="PROSITE" id="PS50157"/>
    </source>
</evidence>
<organism evidence="3 4">
    <name type="scientific">Dothidotthia symphoricarpi CBS 119687</name>
    <dbReference type="NCBI Taxonomy" id="1392245"/>
    <lineage>
        <taxon>Eukaryota</taxon>
        <taxon>Fungi</taxon>
        <taxon>Dikarya</taxon>
        <taxon>Ascomycota</taxon>
        <taxon>Pezizomycotina</taxon>
        <taxon>Dothideomycetes</taxon>
        <taxon>Pleosporomycetidae</taxon>
        <taxon>Pleosporales</taxon>
        <taxon>Dothidotthiaceae</taxon>
        <taxon>Dothidotthia</taxon>
    </lineage>
</organism>
<keyword evidence="1" id="KW-0479">Metal-binding</keyword>
<reference evidence="3" key="1">
    <citation type="journal article" date="2020" name="Stud. Mycol.">
        <title>101 Dothideomycetes genomes: a test case for predicting lifestyles and emergence of pathogens.</title>
        <authorList>
            <person name="Haridas S."/>
            <person name="Albert R."/>
            <person name="Binder M."/>
            <person name="Bloem J."/>
            <person name="Labutti K."/>
            <person name="Salamov A."/>
            <person name="Andreopoulos B."/>
            <person name="Baker S."/>
            <person name="Barry K."/>
            <person name="Bills G."/>
            <person name="Bluhm B."/>
            <person name="Cannon C."/>
            <person name="Castanera R."/>
            <person name="Culley D."/>
            <person name="Daum C."/>
            <person name="Ezra D."/>
            <person name="Gonzalez J."/>
            <person name="Henrissat B."/>
            <person name="Kuo A."/>
            <person name="Liang C."/>
            <person name="Lipzen A."/>
            <person name="Lutzoni F."/>
            <person name="Magnuson J."/>
            <person name="Mondo S."/>
            <person name="Nolan M."/>
            <person name="Ohm R."/>
            <person name="Pangilinan J."/>
            <person name="Park H.-J."/>
            <person name="Ramirez L."/>
            <person name="Alfaro M."/>
            <person name="Sun H."/>
            <person name="Tritt A."/>
            <person name="Yoshinaga Y."/>
            <person name="Zwiers L.-H."/>
            <person name="Turgeon B."/>
            <person name="Goodwin S."/>
            <person name="Spatafora J."/>
            <person name="Crous P."/>
            <person name="Grigoriev I."/>
        </authorList>
    </citation>
    <scope>NUCLEOTIDE SEQUENCE</scope>
    <source>
        <strain evidence="3">CBS 119687</strain>
    </source>
</reference>
<dbReference type="GO" id="GO:0008270">
    <property type="term" value="F:zinc ion binding"/>
    <property type="evidence" value="ECO:0007669"/>
    <property type="project" value="UniProtKB-KW"/>
</dbReference>
<feature type="domain" description="C2H2-type" evidence="2">
    <location>
        <begin position="57"/>
        <end position="84"/>
    </location>
</feature>
<gene>
    <name evidence="3" type="ORF">P153DRAFT_297855</name>
</gene>
<evidence type="ECO:0000313" key="3">
    <source>
        <dbReference type="EMBL" id="KAF2126565.1"/>
    </source>
</evidence>
<dbReference type="SUPFAM" id="SSF57667">
    <property type="entry name" value="beta-beta-alpha zinc fingers"/>
    <property type="match status" value="1"/>
</dbReference>
<dbReference type="EMBL" id="ML977513">
    <property type="protein sequence ID" value="KAF2126565.1"/>
    <property type="molecule type" value="Genomic_DNA"/>
</dbReference>
<dbReference type="GeneID" id="54404612"/>
<keyword evidence="4" id="KW-1185">Reference proteome</keyword>
<proteinExistence type="predicted"/>
<feature type="non-terminal residue" evidence="3">
    <location>
        <position position="1"/>
    </location>
</feature>